<accession>A0ACC1QYS4</accession>
<gene>
    <name evidence="1" type="ORF">NLG97_g4323</name>
</gene>
<dbReference type="Proteomes" id="UP001148737">
    <property type="component" value="Unassembled WGS sequence"/>
</dbReference>
<comment type="caution">
    <text evidence="1">The sequence shown here is derived from an EMBL/GenBank/DDBJ whole genome shotgun (WGS) entry which is preliminary data.</text>
</comment>
<name>A0ACC1QYS4_9HYPO</name>
<protein>
    <submittedName>
        <fullName evidence="1">Uncharacterized protein</fullName>
    </submittedName>
</protein>
<keyword evidence="2" id="KW-1185">Reference proteome</keyword>
<dbReference type="EMBL" id="JANAKD010000420">
    <property type="protein sequence ID" value="KAJ3494052.1"/>
    <property type="molecule type" value="Genomic_DNA"/>
</dbReference>
<organism evidence="1 2">
    <name type="scientific">Lecanicillium saksenae</name>
    <dbReference type="NCBI Taxonomy" id="468837"/>
    <lineage>
        <taxon>Eukaryota</taxon>
        <taxon>Fungi</taxon>
        <taxon>Dikarya</taxon>
        <taxon>Ascomycota</taxon>
        <taxon>Pezizomycotina</taxon>
        <taxon>Sordariomycetes</taxon>
        <taxon>Hypocreomycetidae</taxon>
        <taxon>Hypocreales</taxon>
        <taxon>Cordycipitaceae</taxon>
        <taxon>Lecanicillium</taxon>
    </lineage>
</organism>
<evidence type="ECO:0000313" key="2">
    <source>
        <dbReference type="Proteomes" id="UP001148737"/>
    </source>
</evidence>
<sequence>MKSTILLTAFTAAVSSMRAPPICLSNIIELEAGDSFVSASIDGSVTARCEASVSLDDPEFLPVTYTFDASNCDTSFIASFQVPSGLSAGDGYITWQCSGQSPTCNRIRVKGGQKDSSLALQRQGYVQCASKLTLTSTTRQSSRTPPAFFTGTGGLGFSWPTPGGTSPATSTSSADATSAGATYTGSGPTGTVSSTPSSTGPPSSIAISIGPVSGTAISTGPVSGTAISTGPVSSMSSNSQRSSSSTAVISDATTISARQSALTSTIFTTILLTQTITALATAC</sequence>
<evidence type="ECO:0000313" key="1">
    <source>
        <dbReference type="EMBL" id="KAJ3494052.1"/>
    </source>
</evidence>
<proteinExistence type="predicted"/>
<reference evidence="1" key="1">
    <citation type="submission" date="2022-07" db="EMBL/GenBank/DDBJ databases">
        <title>Genome Sequence of Lecanicillium saksenae.</title>
        <authorList>
            <person name="Buettner E."/>
        </authorList>
    </citation>
    <scope>NUCLEOTIDE SEQUENCE</scope>
    <source>
        <strain evidence="1">VT-O1</strain>
    </source>
</reference>